<keyword evidence="2" id="KW-0547">Nucleotide-binding</keyword>
<dbReference type="eggNOG" id="COG1247">
    <property type="taxonomic scope" value="Bacteria"/>
</dbReference>
<dbReference type="HOGENOM" id="CLU_007415_0_2_6"/>
<dbReference type="Gene3D" id="3.40.50.261">
    <property type="entry name" value="Succinyl-CoA synthetase domains"/>
    <property type="match status" value="2"/>
</dbReference>
<dbReference type="OrthoDB" id="9807426at2"/>
<dbReference type="Gene3D" id="3.40.50.720">
    <property type="entry name" value="NAD(P)-binding Rossmann-like Domain"/>
    <property type="match status" value="1"/>
</dbReference>
<dbReference type="GO" id="GO:0016747">
    <property type="term" value="F:acyltransferase activity, transferring groups other than amino-acyl groups"/>
    <property type="evidence" value="ECO:0007669"/>
    <property type="project" value="InterPro"/>
</dbReference>
<keyword evidence="6" id="KW-1185">Reference proteome</keyword>
<dbReference type="InterPro" id="IPR016181">
    <property type="entry name" value="Acyl_CoA_acyltransferase"/>
</dbReference>
<evidence type="ECO:0000256" key="3">
    <source>
        <dbReference type="ARBA" id="ARBA00022840"/>
    </source>
</evidence>
<evidence type="ECO:0000256" key="1">
    <source>
        <dbReference type="ARBA" id="ARBA00022598"/>
    </source>
</evidence>
<evidence type="ECO:0000313" key="6">
    <source>
        <dbReference type="Proteomes" id="UP000000238"/>
    </source>
</evidence>
<keyword evidence="3" id="KW-0067">ATP-binding</keyword>
<dbReference type="GO" id="GO:0016874">
    <property type="term" value="F:ligase activity"/>
    <property type="evidence" value="ECO:0007669"/>
    <property type="project" value="UniProtKB-KW"/>
</dbReference>
<dbReference type="InterPro" id="IPR032875">
    <property type="entry name" value="Succ_CoA_lig_flav_dom"/>
</dbReference>
<dbReference type="Pfam" id="PF13607">
    <property type="entry name" value="Succ_CoA_lig"/>
    <property type="match status" value="1"/>
</dbReference>
<dbReference type="SMART" id="SM00881">
    <property type="entry name" value="CoA_binding"/>
    <property type="match status" value="1"/>
</dbReference>
<dbReference type="SUPFAM" id="SSF55729">
    <property type="entry name" value="Acyl-CoA N-acyltransferases (Nat)"/>
    <property type="match status" value="1"/>
</dbReference>
<dbReference type="Gene3D" id="3.40.630.30">
    <property type="match status" value="1"/>
</dbReference>
<dbReference type="PANTHER" id="PTHR43334:SF1">
    <property type="entry name" value="3-HYDROXYPROPIONATE--COA LIGASE [ADP-FORMING]"/>
    <property type="match status" value="1"/>
</dbReference>
<dbReference type="EMBL" id="CP000155">
    <property type="protein sequence ID" value="ABC31509.1"/>
    <property type="molecule type" value="Genomic_DNA"/>
</dbReference>
<dbReference type="Gene3D" id="3.30.470.20">
    <property type="entry name" value="ATP-grasp fold, B domain"/>
    <property type="match status" value="1"/>
</dbReference>
<dbReference type="STRING" id="349521.HCH_04815"/>
<dbReference type="InterPro" id="IPR013815">
    <property type="entry name" value="ATP_grasp_subdomain_1"/>
</dbReference>
<dbReference type="PANTHER" id="PTHR43334">
    <property type="entry name" value="ACETATE--COA LIGASE [ADP-FORMING]"/>
    <property type="match status" value="1"/>
</dbReference>
<accession>Q2SCW5</accession>
<dbReference type="AlphaFoldDB" id="Q2SCW5"/>
<dbReference type="InterPro" id="IPR036291">
    <property type="entry name" value="NAD(P)-bd_dom_sf"/>
</dbReference>
<dbReference type="Gene3D" id="3.30.1490.20">
    <property type="entry name" value="ATP-grasp fold, A domain"/>
    <property type="match status" value="1"/>
</dbReference>
<keyword evidence="1" id="KW-0436">Ligase</keyword>
<evidence type="ECO:0000259" key="4">
    <source>
        <dbReference type="PROSITE" id="PS51186"/>
    </source>
</evidence>
<dbReference type="SUPFAM" id="SSF56059">
    <property type="entry name" value="Glutathione synthetase ATP-binding domain-like"/>
    <property type="match status" value="1"/>
</dbReference>
<organism evidence="5 6">
    <name type="scientific">Hahella chejuensis (strain KCTC 2396)</name>
    <dbReference type="NCBI Taxonomy" id="349521"/>
    <lineage>
        <taxon>Bacteria</taxon>
        <taxon>Pseudomonadati</taxon>
        <taxon>Pseudomonadota</taxon>
        <taxon>Gammaproteobacteria</taxon>
        <taxon>Oceanospirillales</taxon>
        <taxon>Hahellaceae</taxon>
        <taxon>Hahella</taxon>
    </lineage>
</organism>
<dbReference type="InterPro" id="IPR016102">
    <property type="entry name" value="Succinyl-CoA_synth-like"/>
</dbReference>
<protein>
    <submittedName>
        <fullName evidence="5">Acyl-CoA synthetase (NDP forming)</fullName>
    </submittedName>
</protein>
<dbReference type="SUPFAM" id="SSF52210">
    <property type="entry name" value="Succinyl-CoA synthetase domains"/>
    <property type="match status" value="2"/>
</dbReference>
<sequence>MGTRHLEALFNPKSIAVIGASERSNNLGGMVLRNLMSTDYSGRLVVVNDKGYHDVHGVPCVKRPQQMPFRPDLAIICTPPESVPRIVRVLGNVKVKTAMILTGGLSRTHSRSGRPLMYSVQEIASEYGIRILGPETIGMLSPASNLNATYMHMGVLPGKIAYIGQSGSLASAVIDWAFTRGIGFSHLTTLGDGIDVGLDDLIDYLAQDRSTKAILLHMENIHSPRRFISAVRAVSRGKLVIAVKSGRTPASQWRPAELPLGVVDGDKIFDAVFRRAGVLRVNGADEMFDALETLTRMKPVRGEPLHIISNGLGPGVLAVDRLASLNGELGSLSPETVSELGKHLPPYWTRRNPIDLNYDANPELYRRTLEILGRDPHVSNVLVLYAPSLTEDSLQVADAVIEAGKRSHLNIFTCWLGHSTVYDAREAFFHSGVPTFSTPDKAVKAFMHMVNHQRSQRVLRETPESYTDPIVDRSRARKTIQKIYASGRRVLTNAESRQILTDYGINMLDTRYCETEEQVVEVAREFGAPVDIRILHEHSCIPFKDEKTGRGRYKGRVKGLVEEASIRDSCRYLLTHYREHYPDSGFLGFAVQPSFQTVGGVGFSLGVTRDPVFGPLMVCGASGAAVNVSTDRKLALPPLNMVLARDLLQQTHMFRLLKDYSYNREQDIAKICETLVILSQIIIDIPEIKGLEVMPLYFDKHGAVAVNAMIDLDKPAKLAIQPYPQELREWIMLPKSKRKAEIRPVRGEDEPSHIEFYSGLSPESIRYRFFHYRKSFTHDEMVQMLQIDYDREMAFIAMSPKESGYGEDTLGTVRAWTDADNLQCEFAIIVRDDLRGENLGWVLMRKIIEYCREKGTVEMVGSVLPDNKPMLRLAEKLGFSIRYDDEEGVMALRLPLNAPDEWQAERLKSK</sequence>
<dbReference type="KEGG" id="hch:HCH_04815"/>
<reference evidence="5 6" key="1">
    <citation type="journal article" date="2005" name="Nucleic Acids Res.">
        <title>Genomic blueprint of Hahella chejuensis, a marine microbe producing an algicidal agent.</title>
        <authorList>
            <person name="Jeong H."/>
            <person name="Yim J.H."/>
            <person name="Lee C."/>
            <person name="Choi S.-H."/>
            <person name="Park Y.K."/>
            <person name="Yoon S.H."/>
            <person name="Hur C.-G."/>
            <person name="Kang H.-Y."/>
            <person name="Kim D."/>
            <person name="Lee H.H."/>
            <person name="Park K.H."/>
            <person name="Park S.-H."/>
            <person name="Park H.-S."/>
            <person name="Lee H.K."/>
            <person name="Oh T.K."/>
            <person name="Kim J.F."/>
        </authorList>
    </citation>
    <scope>NUCLEOTIDE SEQUENCE [LARGE SCALE GENOMIC DNA]</scope>
    <source>
        <strain evidence="5 6">KCTC 2396</strain>
    </source>
</reference>
<name>Q2SCW5_HAHCH</name>
<evidence type="ECO:0000256" key="2">
    <source>
        <dbReference type="ARBA" id="ARBA00022741"/>
    </source>
</evidence>
<dbReference type="SUPFAM" id="SSF51735">
    <property type="entry name" value="NAD(P)-binding Rossmann-fold domains"/>
    <property type="match status" value="1"/>
</dbReference>
<feature type="domain" description="N-acetyltransferase" evidence="4">
    <location>
        <begin position="740"/>
        <end position="895"/>
    </location>
</feature>
<dbReference type="PROSITE" id="PS51186">
    <property type="entry name" value="GNAT"/>
    <property type="match status" value="1"/>
</dbReference>
<dbReference type="Pfam" id="PF13302">
    <property type="entry name" value="Acetyltransf_3"/>
    <property type="match status" value="1"/>
</dbReference>
<dbReference type="InterPro" id="IPR003781">
    <property type="entry name" value="CoA-bd"/>
</dbReference>
<proteinExistence type="predicted"/>
<evidence type="ECO:0000313" key="5">
    <source>
        <dbReference type="EMBL" id="ABC31509.1"/>
    </source>
</evidence>
<dbReference type="eggNOG" id="COG1042">
    <property type="taxonomic scope" value="Bacteria"/>
</dbReference>
<dbReference type="InterPro" id="IPR051538">
    <property type="entry name" value="Acyl-CoA_Synth/Transferase"/>
</dbReference>
<dbReference type="InterPro" id="IPR000182">
    <property type="entry name" value="GNAT_dom"/>
</dbReference>
<dbReference type="RefSeq" id="WP_011398574.1">
    <property type="nucleotide sequence ID" value="NC_007645.1"/>
</dbReference>
<dbReference type="Proteomes" id="UP000000238">
    <property type="component" value="Chromosome"/>
</dbReference>
<dbReference type="Pfam" id="PF13549">
    <property type="entry name" value="ATP-grasp_5"/>
    <property type="match status" value="1"/>
</dbReference>
<dbReference type="GO" id="GO:0005524">
    <property type="term" value="F:ATP binding"/>
    <property type="evidence" value="ECO:0007669"/>
    <property type="project" value="UniProtKB-KW"/>
</dbReference>
<dbReference type="Pfam" id="PF13380">
    <property type="entry name" value="CoA_binding_2"/>
    <property type="match status" value="1"/>
</dbReference>
<gene>
    <name evidence="5" type="ordered locus">HCH_04815</name>
</gene>